<proteinExistence type="predicted"/>
<dbReference type="Proteomes" id="UP000596857">
    <property type="component" value="Unassembled WGS sequence"/>
</dbReference>
<dbReference type="Gene3D" id="3.30.457.10">
    <property type="entry name" value="Copper amine oxidase-like, N-terminal domain"/>
    <property type="match status" value="1"/>
</dbReference>
<dbReference type="InterPro" id="IPR012854">
    <property type="entry name" value="Cu_amine_oxidase-like_N"/>
</dbReference>
<evidence type="ECO:0000313" key="3">
    <source>
        <dbReference type="Proteomes" id="UP000596857"/>
    </source>
</evidence>
<dbReference type="EMBL" id="WHOB01000059">
    <property type="protein sequence ID" value="NOU81033.1"/>
    <property type="molecule type" value="Genomic_DNA"/>
</dbReference>
<gene>
    <name evidence="2" type="ORF">GC101_19405</name>
</gene>
<evidence type="ECO:0000259" key="1">
    <source>
        <dbReference type="Pfam" id="PF07833"/>
    </source>
</evidence>
<dbReference type="Pfam" id="PF07833">
    <property type="entry name" value="Cu_amine_oxidN1"/>
    <property type="match status" value="1"/>
</dbReference>
<name>A0ABX1YJK8_9BACL</name>
<sequence>MPANLVKATGIEILWNNVSKTATFSGWNKSFSVQLGSSTGVLDGQKVPLGGTPYMSNQELYVPVKFIAAALEGGPVRWDPAKKTLLINHLHMYRSYSETFEGGVYSLSLDSGELYLTTKQNTKHKLATLGRGLDVIDFTFEHTPAGLTLLRVSNVYGEPHLHAGYYTYLLKNGSVIRQGHIDTYTSFGTAAEWSEGKLVLNDGQTLRLIEDGTGAVSETIDLPHLMGATVTKDVYYNAEAVYKDVLLVRPLDTALLTLVNRTTGEQIPLYKELLSAERQLDVEQIDYMFPGDHIKFTKREGNMFTFTVNYLDGSKETVHTYTLPDSGE</sequence>
<evidence type="ECO:0000313" key="2">
    <source>
        <dbReference type="EMBL" id="NOU81033.1"/>
    </source>
</evidence>
<comment type="caution">
    <text evidence="2">The sequence shown here is derived from an EMBL/GenBank/DDBJ whole genome shotgun (WGS) entry which is preliminary data.</text>
</comment>
<dbReference type="InterPro" id="IPR036582">
    <property type="entry name" value="Mao_N_sf"/>
</dbReference>
<reference evidence="2 3" key="1">
    <citation type="submission" date="2019-10" db="EMBL/GenBank/DDBJ databases">
        <title>Description of Paenibacillus terricola sp. nov.</title>
        <authorList>
            <person name="Carlier A."/>
            <person name="Qi S."/>
        </authorList>
    </citation>
    <scope>NUCLEOTIDE SEQUENCE [LARGE SCALE GENOMIC DNA]</scope>
    <source>
        <strain evidence="2 3">LMG 31459</strain>
    </source>
</reference>
<protein>
    <submittedName>
        <fullName evidence="2">Copper amine oxidase N-terminal domain-containing protein</fullName>
    </submittedName>
</protein>
<accession>A0ABX1YJK8</accession>
<feature type="domain" description="Copper amine oxidase-like N-terminal" evidence="1">
    <location>
        <begin position="5"/>
        <end position="87"/>
    </location>
</feature>
<dbReference type="SUPFAM" id="SSF55383">
    <property type="entry name" value="Copper amine oxidase, domain N"/>
    <property type="match status" value="1"/>
</dbReference>
<keyword evidence="3" id="KW-1185">Reference proteome</keyword>
<organism evidence="2 3">
    <name type="scientific">Paenibacillus phytohabitans</name>
    <dbReference type="NCBI Taxonomy" id="2654978"/>
    <lineage>
        <taxon>Bacteria</taxon>
        <taxon>Bacillati</taxon>
        <taxon>Bacillota</taxon>
        <taxon>Bacilli</taxon>
        <taxon>Bacillales</taxon>
        <taxon>Paenibacillaceae</taxon>
        <taxon>Paenibacillus</taxon>
    </lineage>
</organism>